<evidence type="ECO:0000313" key="3">
    <source>
        <dbReference type="Proteomes" id="UP000235786"/>
    </source>
</evidence>
<organism evidence="2 3">
    <name type="scientific">Hyaloscypha variabilis (strain UAMH 11265 / GT02V1 / F)</name>
    <name type="common">Meliniomyces variabilis</name>
    <dbReference type="NCBI Taxonomy" id="1149755"/>
    <lineage>
        <taxon>Eukaryota</taxon>
        <taxon>Fungi</taxon>
        <taxon>Dikarya</taxon>
        <taxon>Ascomycota</taxon>
        <taxon>Pezizomycotina</taxon>
        <taxon>Leotiomycetes</taxon>
        <taxon>Helotiales</taxon>
        <taxon>Hyaloscyphaceae</taxon>
        <taxon>Hyaloscypha</taxon>
        <taxon>Hyaloscypha variabilis</taxon>
    </lineage>
</organism>
<feature type="compositionally biased region" description="Low complexity" evidence="1">
    <location>
        <begin position="53"/>
        <end position="62"/>
    </location>
</feature>
<dbReference type="Proteomes" id="UP000235786">
    <property type="component" value="Unassembled WGS sequence"/>
</dbReference>
<feature type="compositionally biased region" description="Low complexity" evidence="1">
    <location>
        <begin position="1"/>
        <end position="19"/>
    </location>
</feature>
<dbReference type="OrthoDB" id="3565353at2759"/>
<gene>
    <name evidence="2" type="ORF">L207DRAFT_593301</name>
</gene>
<feature type="region of interest" description="Disordered" evidence="1">
    <location>
        <begin position="1"/>
        <end position="62"/>
    </location>
</feature>
<dbReference type="AlphaFoldDB" id="A0A2J6QTA2"/>
<dbReference type="EMBL" id="KZ613973">
    <property type="protein sequence ID" value="PMD29497.1"/>
    <property type="molecule type" value="Genomic_DNA"/>
</dbReference>
<sequence>MELQLSTSSLQGSLGESESPLAPGPTPDLATQVHQSSTLRGSMIRRPDSQQNSSGSSTIASSSVSTVGVSSASGSSSIVRNLPTAGMVGSPTATLQLPSRWTFLVSGSLATGQRISSVAPSVMLMMQDQVAKWEGNPVHRNWAAATRVSHKRCCETRIVQRLSTARNPPPSENLNGPVIVPLPVSERTPGATPMQGEYYVKTRVRAPTP</sequence>
<proteinExistence type="predicted"/>
<keyword evidence="3" id="KW-1185">Reference proteome</keyword>
<accession>A0A2J6QTA2</accession>
<reference evidence="2 3" key="1">
    <citation type="submission" date="2016-04" db="EMBL/GenBank/DDBJ databases">
        <title>A degradative enzymes factory behind the ericoid mycorrhizal symbiosis.</title>
        <authorList>
            <consortium name="DOE Joint Genome Institute"/>
            <person name="Martino E."/>
            <person name="Morin E."/>
            <person name="Grelet G."/>
            <person name="Kuo A."/>
            <person name="Kohler A."/>
            <person name="Daghino S."/>
            <person name="Barry K."/>
            <person name="Choi C."/>
            <person name="Cichocki N."/>
            <person name="Clum A."/>
            <person name="Copeland A."/>
            <person name="Hainaut M."/>
            <person name="Haridas S."/>
            <person name="Labutti K."/>
            <person name="Lindquist E."/>
            <person name="Lipzen A."/>
            <person name="Khouja H.-R."/>
            <person name="Murat C."/>
            <person name="Ohm R."/>
            <person name="Olson A."/>
            <person name="Spatafora J."/>
            <person name="Veneault-Fourrey C."/>
            <person name="Henrissat B."/>
            <person name="Grigoriev I."/>
            <person name="Martin F."/>
            <person name="Perotto S."/>
        </authorList>
    </citation>
    <scope>NUCLEOTIDE SEQUENCE [LARGE SCALE GENOMIC DNA]</scope>
    <source>
        <strain evidence="2 3">F</strain>
    </source>
</reference>
<evidence type="ECO:0000313" key="2">
    <source>
        <dbReference type="EMBL" id="PMD29497.1"/>
    </source>
</evidence>
<evidence type="ECO:0000256" key="1">
    <source>
        <dbReference type="SAM" id="MobiDB-lite"/>
    </source>
</evidence>
<dbReference type="STRING" id="1149755.A0A2J6QTA2"/>
<protein>
    <submittedName>
        <fullName evidence="2">Uncharacterized protein</fullName>
    </submittedName>
</protein>
<name>A0A2J6QTA2_HYAVF</name>